<dbReference type="GO" id="GO:0007165">
    <property type="term" value="P:signal transduction"/>
    <property type="evidence" value="ECO:0007669"/>
    <property type="project" value="TreeGrafter"/>
</dbReference>
<feature type="signal peptide" evidence="7">
    <location>
        <begin position="1"/>
        <end position="23"/>
    </location>
</feature>
<dbReference type="SMART" id="SM00228">
    <property type="entry name" value="PDZ"/>
    <property type="match status" value="1"/>
</dbReference>
<dbReference type="eggNOG" id="COG0793">
    <property type="taxonomic scope" value="Bacteria"/>
</dbReference>
<dbReference type="PROSITE" id="PS50106">
    <property type="entry name" value="PDZ"/>
    <property type="match status" value="1"/>
</dbReference>
<dbReference type="CDD" id="cd06782">
    <property type="entry name" value="cpPDZ_CPP-like"/>
    <property type="match status" value="1"/>
</dbReference>
<dbReference type="Proteomes" id="UP000030595">
    <property type="component" value="Unassembled WGS sequence"/>
</dbReference>
<dbReference type="InterPro" id="IPR005151">
    <property type="entry name" value="Tail-specific_protease"/>
</dbReference>
<evidence type="ECO:0000256" key="1">
    <source>
        <dbReference type="ARBA" id="ARBA00009179"/>
    </source>
</evidence>
<feature type="domain" description="PDZ" evidence="8">
    <location>
        <begin position="74"/>
        <end position="138"/>
    </location>
</feature>
<dbReference type="PANTHER" id="PTHR32060:SF22">
    <property type="entry name" value="CARBOXYL-TERMINAL-PROCESSING PEPTIDASE 3, CHLOROPLASTIC"/>
    <property type="match status" value="1"/>
</dbReference>
<dbReference type="SUPFAM" id="SSF52096">
    <property type="entry name" value="ClpP/crotonase"/>
    <property type="match status" value="1"/>
</dbReference>
<protein>
    <submittedName>
        <fullName evidence="9">Peptidase S41</fullName>
    </submittedName>
</protein>
<dbReference type="SMART" id="SM00245">
    <property type="entry name" value="TSPc"/>
    <property type="match status" value="1"/>
</dbReference>
<keyword evidence="4 6" id="KW-0378">Hydrolase</keyword>
<dbReference type="GO" id="GO:0030288">
    <property type="term" value="C:outer membrane-bounded periplasmic space"/>
    <property type="evidence" value="ECO:0007669"/>
    <property type="project" value="TreeGrafter"/>
</dbReference>
<dbReference type="EMBL" id="JPVQ01000026">
    <property type="protein sequence ID" value="KGR90062.1"/>
    <property type="molecule type" value="Genomic_DNA"/>
</dbReference>
<dbReference type="NCBIfam" id="TIGR00225">
    <property type="entry name" value="prc"/>
    <property type="match status" value="1"/>
</dbReference>
<name>A0A0A3JSS2_9BACL</name>
<evidence type="ECO:0000259" key="8">
    <source>
        <dbReference type="PROSITE" id="PS50106"/>
    </source>
</evidence>
<dbReference type="Pfam" id="PF00595">
    <property type="entry name" value="PDZ"/>
    <property type="match status" value="1"/>
</dbReference>
<dbReference type="Gene3D" id="3.90.226.10">
    <property type="entry name" value="2-enoyl-CoA Hydratase, Chain A, domain 1"/>
    <property type="match status" value="1"/>
</dbReference>
<evidence type="ECO:0000256" key="7">
    <source>
        <dbReference type="SAM" id="SignalP"/>
    </source>
</evidence>
<dbReference type="Pfam" id="PF13205">
    <property type="entry name" value="Big_5"/>
    <property type="match status" value="1"/>
</dbReference>
<comment type="caution">
    <text evidence="9">The sequence shown here is derived from an EMBL/GenBank/DDBJ whole genome shotgun (WGS) entry which is preliminary data.</text>
</comment>
<comment type="similarity">
    <text evidence="1 6">Belongs to the peptidase S41A family.</text>
</comment>
<evidence type="ECO:0000256" key="4">
    <source>
        <dbReference type="ARBA" id="ARBA00022801"/>
    </source>
</evidence>
<dbReference type="Pfam" id="PF03572">
    <property type="entry name" value="Peptidase_S41"/>
    <property type="match status" value="1"/>
</dbReference>
<dbReference type="AlphaFoldDB" id="A0A0A3JSS2"/>
<keyword evidence="10" id="KW-1185">Reference proteome</keyword>
<evidence type="ECO:0000256" key="2">
    <source>
        <dbReference type="ARBA" id="ARBA00022670"/>
    </source>
</evidence>
<dbReference type="Gene3D" id="3.30.750.44">
    <property type="match status" value="1"/>
</dbReference>
<reference evidence="9 10" key="1">
    <citation type="submission" date="2014-02" db="EMBL/GenBank/DDBJ databases">
        <title>Draft genome sequence of Lysinibacillus massiliensis CCUG 49529.</title>
        <authorList>
            <person name="Zhang F."/>
            <person name="Wang G."/>
            <person name="Zhang L."/>
        </authorList>
    </citation>
    <scope>NUCLEOTIDE SEQUENCE [LARGE SCALE GENOMIC DNA]</scope>
    <source>
        <strain evidence="9 10">CCUG 49529</strain>
    </source>
</reference>
<keyword evidence="3 7" id="KW-0732">Signal</keyword>
<evidence type="ECO:0000256" key="6">
    <source>
        <dbReference type="RuleBase" id="RU004404"/>
    </source>
</evidence>
<dbReference type="SUPFAM" id="SSF50156">
    <property type="entry name" value="PDZ domain-like"/>
    <property type="match status" value="1"/>
</dbReference>
<dbReference type="InterPro" id="IPR032812">
    <property type="entry name" value="SbsA_Ig"/>
</dbReference>
<evidence type="ECO:0000313" key="10">
    <source>
        <dbReference type="Proteomes" id="UP000030595"/>
    </source>
</evidence>
<feature type="chain" id="PRO_5038463245" evidence="7">
    <location>
        <begin position="24"/>
        <end position="455"/>
    </location>
</feature>
<organism evidence="9 10">
    <name type="scientific">Ureibacillus massiliensis 4400831 = CIP 108448 = CCUG 49529</name>
    <dbReference type="NCBI Taxonomy" id="1211035"/>
    <lineage>
        <taxon>Bacteria</taxon>
        <taxon>Bacillati</taxon>
        <taxon>Bacillota</taxon>
        <taxon>Bacilli</taxon>
        <taxon>Bacillales</taxon>
        <taxon>Caryophanaceae</taxon>
        <taxon>Ureibacillus</taxon>
    </lineage>
</organism>
<accession>A0A0A3JSS2</accession>
<keyword evidence="5 6" id="KW-0720">Serine protease</keyword>
<dbReference type="InterPro" id="IPR001478">
    <property type="entry name" value="PDZ"/>
</dbReference>
<gene>
    <name evidence="9" type="ORF">CD30_13445</name>
</gene>
<dbReference type="CDD" id="cd07560">
    <property type="entry name" value="Peptidase_S41_CPP"/>
    <property type="match status" value="1"/>
</dbReference>
<dbReference type="InterPro" id="IPR029045">
    <property type="entry name" value="ClpP/crotonase-like_dom_sf"/>
</dbReference>
<evidence type="ECO:0000256" key="5">
    <source>
        <dbReference type="ARBA" id="ARBA00022825"/>
    </source>
</evidence>
<dbReference type="InterPro" id="IPR004447">
    <property type="entry name" value="Peptidase_S41A"/>
</dbReference>
<dbReference type="Gene3D" id="2.30.42.10">
    <property type="match status" value="1"/>
</dbReference>
<dbReference type="GO" id="GO:0004175">
    <property type="term" value="F:endopeptidase activity"/>
    <property type="evidence" value="ECO:0007669"/>
    <property type="project" value="TreeGrafter"/>
</dbReference>
<dbReference type="OrthoDB" id="9812068at2"/>
<evidence type="ECO:0000313" key="9">
    <source>
        <dbReference type="EMBL" id="KGR90062.1"/>
    </source>
</evidence>
<dbReference type="GO" id="GO:0006508">
    <property type="term" value="P:proteolysis"/>
    <property type="evidence" value="ECO:0007669"/>
    <property type="project" value="UniProtKB-KW"/>
</dbReference>
<dbReference type="GO" id="GO:0008236">
    <property type="term" value="F:serine-type peptidase activity"/>
    <property type="evidence" value="ECO:0007669"/>
    <property type="project" value="UniProtKB-KW"/>
</dbReference>
<keyword evidence="2 6" id="KW-0645">Protease</keyword>
<sequence length="455" mass="49867">MKKWISIPLLLILTILLPLNTYAATFDDVKYIIEHDYVGEIDGNLDNAKTIDEMIEMLDPYSAYFTEEEYQSFINSIDNTTVGIGVVIQKHEKGILIMDVMENGSAFNHGIEDGDIITKVNGKSTVNMTTEQASSLIQGKEGTSVNITVLKGNGTSQTVSIIRKPFTVQNVTTQLLYGNVGYIQMASFTNNGANEVKAALEKLKSQGATSFILDLQNNGGGYVSTAEELIGMFPNASHAYKLKEASGTTLYPSIYQATTFPINTRLLVNRYSASASEMTAAALRDQNAALIYGEQTYGKGTMQGFYTLSEGRLKLTIAEFTGPKDTIVNKKGVTPHVQTTSNPIYQAHYDAIKEKLTKYKELNSLKEVPTTKTFTLNFNRSVAADFNQKAVELVALGGQPVDIAIETKGTQLLITPKSPLISGAEYMLIIHPSIYDTNGQQLKLGSYLHLTVNNQ</sequence>
<dbReference type="RefSeq" id="WP_036177707.1">
    <property type="nucleotide sequence ID" value="NZ_AVCZ01000026.1"/>
</dbReference>
<dbReference type="PANTHER" id="PTHR32060">
    <property type="entry name" value="TAIL-SPECIFIC PROTEASE"/>
    <property type="match status" value="1"/>
</dbReference>
<evidence type="ECO:0000256" key="3">
    <source>
        <dbReference type="ARBA" id="ARBA00022729"/>
    </source>
</evidence>
<dbReference type="InterPro" id="IPR036034">
    <property type="entry name" value="PDZ_sf"/>
</dbReference>
<proteinExistence type="inferred from homology"/>